<feature type="transmembrane region" description="Helical" evidence="9">
    <location>
        <begin position="66"/>
        <end position="85"/>
    </location>
</feature>
<dbReference type="AlphaFoldDB" id="A0A174D2V2"/>
<dbReference type="PIRSF" id="PIRSF006648">
    <property type="entry name" value="DrrB"/>
    <property type="match status" value="1"/>
</dbReference>
<dbReference type="InterPro" id="IPR013525">
    <property type="entry name" value="ABC2_TM"/>
</dbReference>
<comment type="similarity">
    <text evidence="2 9">Belongs to the ABC-2 integral membrane protein family.</text>
</comment>
<dbReference type="GO" id="GO:0015920">
    <property type="term" value="P:lipopolysaccharide transport"/>
    <property type="evidence" value="ECO:0007669"/>
    <property type="project" value="TreeGrafter"/>
</dbReference>
<keyword evidence="4 9" id="KW-1003">Cell membrane</keyword>
<dbReference type="PANTHER" id="PTHR30413:SF8">
    <property type="entry name" value="TRANSPORT PERMEASE PROTEIN"/>
    <property type="match status" value="1"/>
</dbReference>
<dbReference type="PANTHER" id="PTHR30413">
    <property type="entry name" value="INNER MEMBRANE TRANSPORT PERMEASE"/>
    <property type="match status" value="1"/>
</dbReference>
<evidence type="ECO:0000256" key="2">
    <source>
        <dbReference type="ARBA" id="ARBA00007783"/>
    </source>
</evidence>
<evidence type="ECO:0000256" key="1">
    <source>
        <dbReference type="ARBA" id="ARBA00004429"/>
    </source>
</evidence>
<evidence type="ECO:0000256" key="9">
    <source>
        <dbReference type="RuleBase" id="RU361157"/>
    </source>
</evidence>
<dbReference type="EMBL" id="CYZE01000004">
    <property type="protein sequence ID" value="CUO19864.1"/>
    <property type="molecule type" value="Genomic_DNA"/>
</dbReference>
<keyword evidence="6 9" id="KW-0812">Transmembrane</keyword>
<evidence type="ECO:0000313" key="12">
    <source>
        <dbReference type="Proteomes" id="UP000095651"/>
    </source>
</evidence>
<evidence type="ECO:0000256" key="8">
    <source>
        <dbReference type="ARBA" id="ARBA00023136"/>
    </source>
</evidence>
<evidence type="ECO:0000256" key="4">
    <source>
        <dbReference type="ARBA" id="ARBA00022475"/>
    </source>
</evidence>
<feature type="transmembrane region" description="Helical" evidence="9">
    <location>
        <begin position="176"/>
        <end position="194"/>
    </location>
</feature>
<evidence type="ECO:0000259" key="10">
    <source>
        <dbReference type="PROSITE" id="PS51012"/>
    </source>
</evidence>
<evidence type="ECO:0000256" key="5">
    <source>
        <dbReference type="ARBA" id="ARBA00022519"/>
    </source>
</evidence>
<keyword evidence="8 9" id="KW-0472">Membrane</keyword>
<evidence type="ECO:0000313" key="11">
    <source>
        <dbReference type="EMBL" id="CUO19864.1"/>
    </source>
</evidence>
<feature type="transmembrane region" description="Helical" evidence="9">
    <location>
        <begin position="144"/>
        <end position="169"/>
    </location>
</feature>
<keyword evidence="3 9" id="KW-0813">Transport</keyword>
<dbReference type="RefSeq" id="WP_055654837.1">
    <property type="nucleotide sequence ID" value="NZ_CABIXC010000004.1"/>
</dbReference>
<evidence type="ECO:0000256" key="7">
    <source>
        <dbReference type="ARBA" id="ARBA00022989"/>
    </source>
</evidence>
<dbReference type="InterPro" id="IPR000412">
    <property type="entry name" value="ABC_2_transport"/>
</dbReference>
<name>A0A174D2V2_9FIRM</name>
<reference evidence="11 12" key="1">
    <citation type="submission" date="2015-09" db="EMBL/GenBank/DDBJ databases">
        <authorList>
            <consortium name="Pathogen Informatics"/>
        </authorList>
    </citation>
    <scope>NUCLEOTIDE SEQUENCE [LARGE SCALE GENOMIC DNA]</scope>
    <source>
        <strain evidence="11 12">2789STDY5608850</strain>
    </source>
</reference>
<protein>
    <recommendedName>
        <fullName evidence="9">Transport permease protein</fullName>
    </recommendedName>
</protein>
<feature type="transmembrane region" description="Helical" evidence="9">
    <location>
        <begin position="229"/>
        <end position="251"/>
    </location>
</feature>
<feature type="transmembrane region" description="Helical" evidence="9">
    <location>
        <begin position="106"/>
        <end position="132"/>
    </location>
</feature>
<dbReference type="GO" id="GO:0043190">
    <property type="term" value="C:ATP-binding cassette (ABC) transporter complex"/>
    <property type="evidence" value="ECO:0007669"/>
    <property type="project" value="InterPro"/>
</dbReference>
<keyword evidence="5" id="KW-0997">Cell inner membrane</keyword>
<dbReference type="Proteomes" id="UP000095651">
    <property type="component" value="Unassembled WGS sequence"/>
</dbReference>
<feature type="transmembrane region" description="Helical" evidence="9">
    <location>
        <begin position="34"/>
        <end position="54"/>
    </location>
</feature>
<sequence>MDKIKDYYMGFQHYQALLYELVIRDIKVRYKRSFLGLLWTVINPILTMAVMTIVFSKLFRFQIENYTTYFLVGNILFTFFTEATNNSMHSVLDNSNLIKKVYVPKYLFPISKVMSSVVNLFFSFIALIIVMIATRVPFQATMWLTPIVLCYIIMFAAGIGLILATIMVFFRDIAQLYSIVTLLWMYLTPIFYPVDLLLENAPWALTLNPMYHYIDFMRKLVLDGTLPSISENMLCLFISVITLLIGLIVFYRKQDKYILYI</sequence>
<accession>A0A174D2V2</accession>
<keyword evidence="7 9" id="KW-1133">Transmembrane helix</keyword>
<comment type="subcellular location">
    <subcellularLocation>
        <location evidence="1">Cell inner membrane</location>
        <topology evidence="1">Multi-pass membrane protein</topology>
    </subcellularLocation>
    <subcellularLocation>
        <location evidence="9">Cell membrane</location>
        <topology evidence="9">Multi-pass membrane protein</topology>
    </subcellularLocation>
</comment>
<proteinExistence type="inferred from homology"/>
<evidence type="ECO:0000256" key="6">
    <source>
        <dbReference type="ARBA" id="ARBA00022692"/>
    </source>
</evidence>
<dbReference type="GO" id="GO:0140359">
    <property type="term" value="F:ABC-type transporter activity"/>
    <property type="evidence" value="ECO:0007669"/>
    <property type="project" value="InterPro"/>
</dbReference>
<dbReference type="PROSITE" id="PS51012">
    <property type="entry name" value="ABC_TM2"/>
    <property type="match status" value="1"/>
</dbReference>
<dbReference type="PRINTS" id="PR00164">
    <property type="entry name" value="ABC2TRNSPORT"/>
</dbReference>
<organism evidence="11 12">
    <name type="scientific">Hungatella hathewayi</name>
    <dbReference type="NCBI Taxonomy" id="154046"/>
    <lineage>
        <taxon>Bacteria</taxon>
        <taxon>Bacillati</taxon>
        <taxon>Bacillota</taxon>
        <taxon>Clostridia</taxon>
        <taxon>Lachnospirales</taxon>
        <taxon>Lachnospiraceae</taxon>
        <taxon>Hungatella</taxon>
    </lineage>
</organism>
<dbReference type="InterPro" id="IPR047817">
    <property type="entry name" value="ABC2_TM_bact-type"/>
</dbReference>
<gene>
    <name evidence="11" type="primary">kpsM_1</name>
    <name evidence="11" type="ORF">ERS852407_02132</name>
</gene>
<feature type="domain" description="ABC transmembrane type-2" evidence="10">
    <location>
        <begin position="35"/>
        <end position="253"/>
    </location>
</feature>
<dbReference type="Pfam" id="PF01061">
    <property type="entry name" value="ABC2_membrane"/>
    <property type="match status" value="1"/>
</dbReference>
<evidence type="ECO:0000256" key="3">
    <source>
        <dbReference type="ARBA" id="ARBA00022448"/>
    </source>
</evidence>